<organism evidence="6 7">
    <name type="scientific">Seohaeicola saemankumensis</name>
    <dbReference type="NCBI Taxonomy" id="481181"/>
    <lineage>
        <taxon>Bacteria</taxon>
        <taxon>Pseudomonadati</taxon>
        <taxon>Pseudomonadota</taxon>
        <taxon>Alphaproteobacteria</taxon>
        <taxon>Rhodobacterales</taxon>
        <taxon>Roseobacteraceae</taxon>
        <taxon>Seohaeicola</taxon>
    </lineage>
</organism>
<evidence type="ECO:0000256" key="2">
    <source>
        <dbReference type="ARBA" id="ARBA00022692"/>
    </source>
</evidence>
<dbReference type="RefSeq" id="WP_380795225.1">
    <property type="nucleotide sequence ID" value="NZ_JBHTKR010000016.1"/>
</dbReference>
<dbReference type="Proteomes" id="UP001597151">
    <property type="component" value="Unassembled WGS sequence"/>
</dbReference>
<evidence type="ECO:0000256" key="3">
    <source>
        <dbReference type="ARBA" id="ARBA00022989"/>
    </source>
</evidence>
<protein>
    <submittedName>
        <fullName evidence="6">LrgB family protein</fullName>
    </submittedName>
</protein>
<feature type="transmembrane region" description="Helical" evidence="5">
    <location>
        <begin position="68"/>
        <end position="86"/>
    </location>
</feature>
<feature type="non-terminal residue" evidence="6">
    <location>
        <position position="198"/>
    </location>
</feature>
<evidence type="ECO:0000256" key="1">
    <source>
        <dbReference type="ARBA" id="ARBA00004141"/>
    </source>
</evidence>
<sequence>MSDLLSLALGQPLFAVCITVAAYASAEALWRKTGQIAIFNPVLIATIAISGFLLLYDLSYEDYLHQAQPINEMLAILVILLAVPLARQFRLIREVWVPLSLALLTGSIVALTSALALPVLMGADGSLIATIAPKAATTPVAVELATRLGGVPGLTAVIVISSGIFGAAFGPFLLEAGGVRDERAKGFALGMGASAIGT</sequence>
<keyword evidence="7" id="KW-1185">Reference proteome</keyword>
<dbReference type="PANTHER" id="PTHR30249">
    <property type="entry name" value="PUTATIVE SEROTONIN TRANSPORTER"/>
    <property type="match status" value="1"/>
</dbReference>
<evidence type="ECO:0000256" key="5">
    <source>
        <dbReference type="SAM" id="Phobius"/>
    </source>
</evidence>
<dbReference type="PANTHER" id="PTHR30249:SF0">
    <property type="entry name" value="PLASTIDAL GLYCOLATE_GLYCERATE TRANSLOCATOR 1, CHLOROPLASTIC"/>
    <property type="match status" value="1"/>
</dbReference>
<comment type="subcellular location">
    <subcellularLocation>
        <location evidence="1">Membrane</location>
        <topology evidence="1">Multi-pass membrane protein</topology>
    </subcellularLocation>
</comment>
<accession>A0ABW3TL55</accession>
<dbReference type="EMBL" id="JBHTKR010000016">
    <property type="protein sequence ID" value="MFD1196721.1"/>
    <property type="molecule type" value="Genomic_DNA"/>
</dbReference>
<proteinExistence type="predicted"/>
<evidence type="ECO:0000313" key="6">
    <source>
        <dbReference type="EMBL" id="MFD1196721.1"/>
    </source>
</evidence>
<keyword evidence="4 5" id="KW-0472">Membrane</keyword>
<keyword evidence="3 5" id="KW-1133">Transmembrane helix</keyword>
<feature type="transmembrane region" description="Helical" evidence="5">
    <location>
        <begin position="6"/>
        <end position="24"/>
    </location>
</feature>
<dbReference type="Pfam" id="PF04172">
    <property type="entry name" value="LrgB"/>
    <property type="match status" value="1"/>
</dbReference>
<keyword evidence="2 5" id="KW-0812">Transmembrane</keyword>
<feature type="transmembrane region" description="Helical" evidence="5">
    <location>
        <begin position="95"/>
        <end position="117"/>
    </location>
</feature>
<dbReference type="InterPro" id="IPR007300">
    <property type="entry name" value="CidB/LrgB"/>
</dbReference>
<evidence type="ECO:0000313" key="7">
    <source>
        <dbReference type="Proteomes" id="UP001597151"/>
    </source>
</evidence>
<comment type="caution">
    <text evidence="6">The sequence shown here is derived from an EMBL/GenBank/DDBJ whole genome shotgun (WGS) entry which is preliminary data.</text>
</comment>
<reference evidence="7" key="1">
    <citation type="journal article" date="2019" name="Int. J. Syst. Evol. Microbiol.">
        <title>The Global Catalogue of Microorganisms (GCM) 10K type strain sequencing project: providing services to taxonomists for standard genome sequencing and annotation.</title>
        <authorList>
            <consortium name="The Broad Institute Genomics Platform"/>
            <consortium name="The Broad Institute Genome Sequencing Center for Infectious Disease"/>
            <person name="Wu L."/>
            <person name="Ma J."/>
        </authorList>
    </citation>
    <scope>NUCLEOTIDE SEQUENCE [LARGE SCALE GENOMIC DNA]</scope>
    <source>
        <strain evidence="7">CCUG 55328</strain>
    </source>
</reference>
<name>A0ABW3TL55_9RHOB</name>
<gene>
    <name evidence="6" type="ORF">ACFQ3C_18850</name>
</gene>
<feature type="transmembrane region" description="Helical" evidence="5">
    <location>
        <begin position="36"/>
        <end position="56"/>
    </location>
</feature>
<evidence type="ECO:0000256" key="4">
    <source>
        <dbReference type="ARBA" id="ARBA00023136"/>
    </source>
</evidence>
<feature type="transmembrane region" description="Helical" evidence="5">
    <location>
        <begin position="154"/>
        <end position="174"/>
    </location>
</feature>